<accession>A0AA38I7H3</accession>
<proteinExistence type="predicted"/>
<protein>
    <submittedName>
        <fullName evidence="1">Uncharacterized protein</fullName>
    </submittedName>
</protein>
<dbReference type="EMBL" id="JALNTZ010000006">
    <property type="protein sequence ID" value="KAJ3649257.1"/>
    <property type="molecule type" value="Genomic_DNA"/>
</dbReference>
<sequence length="97" mass="10482">MLIAADVAAVTNIRGLHFSINCHFSDEGLNRSRPPESGSVGILSKVVQNFGFATSATISVTRDHRTEVVTKTTTSESKCGHSYLYPLTRKLSEDGTP</sequence>
<dbReference type="AlphaFoldDB" id="A0AA38I7H3"/>
<evidence type="ECO:0000313" key="1">
    <source>
        <dbReference type="EMBL" id="KAJ3649257.1"/>
    </source>
</evidence>
<name>A0AA38I7H3_9CUCU</name>
<reference evidence="1" key="1">
    <citation type="journal article" date="2023" name="G3 (Bethesda)">
        <title>Whole genome assemblies of Zophobas morio and Tenebrio molitor.</title>
        <authorList>
            <person name="Kaur S."/>
            <person name="Stinson S.A."/>
            <person name="diCenzo G.C."/>
        </authorList>
    </citation>
    <scope>NUCLEOTIDE SEQUENCE</scope>
    <source>
        <strain evidence="1">QUZm001</strain>
    </source>
</reference>
<comment type="caution">
    <text evidence="1">The sequence shown here is derived from an EMBL/GenBank/DDBJ whole genome shotgun (WGS) entry which is preliminary data.</text>
</comment>
<evidence type="ECO:0000313" key="2">
    <source>
        <dbReference type="Proteomes" id="UP001168821"/>
    </source>
</evidence>
<gene>
    <name evidence="1" type="ORF">Zmor_021010</name>
</gene>
<keyword evidence="2" id="KW-1185">Reference proteome</keyword>
<dbReference type="Proteomes" id="UP001168821">
    <property type="component" value="Unassembled WGS sequence"/>
</dbReference>
<organism evidence="1 2">
    <name type="scientific">Zophobas morio</name>
    <dbReference type="NCBI Taxonomy" id="2755281"/>
    <lineage>
        <taxon>Eukaryota</taxon>
        <taxon>Metazoa</taxon>
        <taxon>Ecdysozoa</taxon>
        <taxon>Arthropoda</taxon>
        <taxon>Hexapoda</taxon>
        <taxon>Insecta</taxon>
        <taxon>Pterygota</taxon>
        <taxon>Neoptera</taxon>
        <taxon>Endopterygota</taxon>
        <taxon>Coleoptera</taxon>
        <taxon>Polyphaga</taxon>
        <taxon>Cucujiformia</taxon>
        <taxon>Tenebrionidae</taxon>
        <taxon>Zophobas</taxon>
    </lineage>
</organism>